<proteinExistence type="predicted"/>
<organism evidence="1">
    <name type="scientific">marine sediment metagenome</name>
    <dbReference type="NCBI Taxonomy" id="412755"/>
    <lineage>
        <taxon>unclassified sequences</taxon>
        <taxon>metagenomes</taxon>
        <taxon>ecological metagenomes</taxon>
    </lineage>
</organism>
<comment type="caution">
    <text evidence="1">The sequence shown here is derived from an EMBL/GenBank/DDBJ whole genome shotgun (WGS) entry which is preliminary data.</text>
</comment>
<protein>
    <submittedName>
        <fullName evidence="1">Uncharacterized protein</fullName>
    </submittedName>
</protein>
<sequence length="53" mass="6058">MPKKKKEDDGNTSEDFETVIDDDFRSLEGVSDTSKIVELLAKDKQIERQTILT</sequence>
<dbReference type="EMBL" id="BART01001057">
    <property type="protein sequence ID" value="GAG61368.1"/>
    <property type="molecule type" value="Genomic_DNA"/>
</dbReference>
<dbReference type="AlphaFoldDB" id="X0ZLV7"/>
<name>X0ZLV7_9ZZZZ</name>
<feature type="non-terminal residue" evidence="1">
    <location>
        <position position="53"/>
    </location>
</feature>
<gene>
    <name evidence="1" type="ORF">S01H4_04069</name>
</gene>
<evidence type="ECO:0000313" key="1">
    <source>
        <dbReference type="EMBL" id="GAG61368.1"/>
    </source>
</evidence>
<reference evidence="1" key="1">
    <citation type="journal article" date="2014" name="Front. Microbiol.">
        <title>High frequency of phylogenetically diverse reductive dehalogenase-homologous genes in deep subseafloor sedimentary metagenomes.</title>
        <authorList>
            <person name="Kawai M."/>
            <person name="Futagami T."/>
            <person name="Toyoda A."/>
            <person name="Takaki Y."/>
            <person name="Nishi S."/>
            <person name="Hori S."/>
            <person name="Arai W."/>
            <person name="Tsubouchi T."/>
            <person name="Morono Y."/>
            <person name="Uchiyama I."/>
            <person name="Ito T."/>
            <person name="Fujiyama A."/>
            <person name="Inagaki F."/>
            <person name="Takami H."/>
        </authorList>
    </citation>
    <scope>NUCLEOTIDE SEQUENCE</scope>
    <source>
        <strain evidence="1">Expedition CK06-06</strain>
    </source>
</reference>
<accession>X0ZLV7</accession>